<accession>A0A543I7N4</accession>
<dbReference type="OrthoDB" id="529281at2"/>
<dbReference type="EMBL" id="VFPO01000001">
    <property type="protein sequence ID" value="TQM66602.1"/>
    <property type="molecule type" value="Genomic_DNA"/>
</dbReference>
<gene>
    <name evidence="2" type="ORF">FHX41_0183</name>
</gene>
<evidence type="ECO:0008006" key="4">
    <source>
        <dbReference type="Google" id="ProtNLM"/>
    </source>
</evidence>
<feature type="transmembrane region" description="Helical" evidence="1">
    <location>
        <begin position="152"/>
        <end position="173"/>
    </location>
</feature>
<reference evidence="2 3" key="1">
    <citation type="submission" date="2019-06" db="EMBL/GenBank/DDBJ databases">
        <title>Sequencing the genomes of 1000 actinobacteria strains.</title>
        <authorList>
            <person name="Klenk H.-P."/>
        </authorList>
    </citation>
    <scope>NUCLEOTIDE SEQUENCE [LARGE SCALE GENOMIC DNA]</scope>
    <source>
        <strain evidence="2 3">DSM 45043</strain>
    </source>
</reference>
<dbReference type="RefSeq" id="WP_141965721.1">
    <property type="nucleotide sequence ID" value="NZ_VFPO01000001.1"/>
</dbReference>
<evidence type="ECO:0000256" key="1">
    <source>
        <dbReference type="SAM" id="Phobius"/>
    </source>
</evidence>
<dbReference type="Proteomes" id="UP000316706">
    <property type="component" value="Unassembled WGS sequence"/>
</dbReference>
<keyword evidence="1" id="KW-1133">Transmembrane helix</keyword>
<keyword evidence="1" id="KW-0812">Transmembrane</keyword>
<evidence type="ECO:0000313" key="3">
    <source>
        <dbReference type="Proteomes" id="UP000316706"/>
    </source>
</evidence>
<feature type="transmembrane region" description="Helical" evidence="1">
    <location>
        <begin position="57"/>
        <end position="75"/>
    </location>
</feature>
<name>A0A543I7N4_9ACTN</name>
<proteinExistence type="predicted"/>
<keyword evidence="1" id="KW-0472">Membrane</keyword>
<organism evidence="2 3">
    <name type="scientific">Actinomadura hallensis</name>
    <dbReference type="NCBI Taxonomy" id="337895"/>
    <lineage>
        <taxon>Bacteria</taxon>
        <taxon>Bacillati</taxon>
        <taxon>Actinomycetota</taxon>
        <taxon>Actinomycetes</taxon>
        <taxon>Streptosporangiales</taxon>
        <taxon>Thermomonosporaceae</taxon>
        <taxon>Actinomadura</taxon>
    </lineage>
</organism>
<feature type="transmembrane region" description="Helical" evidence="1">
    <location>
        <begin position="123"/>
        <end position="146"/>
    </location>
</feature>
<comment type="caution">
    <text evidence="2">The sequence shown here is derived from an EMBL/GenBank/DDBJ whole genome shotgun (WGS) entry which is preliminary data.</text>
</comment>
<sequence>MPGDGGVTAASVLLNEYERIKDEQKSRIGFRDNLIYATLASMALVVGAALQGNGNSAMLVLMPPVALLLGWTYVVNDEKISAIGRYVRTDLGPRLAELVEGLDEPFGWETAHRSDRRRLSRKYLQLLIDLLLFCVAPAAALVVYWSVGPVHAPVLIVSLVETAALAVLAFEIVRYADLQKGR</sequence>
<protein>
    <recommendedName>
        <fullName evidence="4">Integral membrane protein</fullName>
    </recommendedName>
</protein>
<keyword evidence="3" id="KW-1185">Reference proteome</keyword>
<dbReference type="AlphaFoldDB" id="A0A543I7N4"/>
<evidence type="ECO:0000313" key="2">
    <source>
        <dbReference type="EMBL" id="TQM66602.1"/>
    </source>
</evidence>
<feature type="transmembrane region" description="Helical" evidence="1">
    <location>
        <begin position="34"/>
        <end position="51"/>
    </location>
</feature>